<organism evidence="2 3">
    <name type="scientific">Caulochytrium protostelioides</name>
    <dbReference type="NCBI Taxonomy" id="1555241"/>
    <lineage>
        <taxon>Eukaryota</taxon>
        <taxon>Fungi</taxon>
        <taxon>Fungi incertae sedis</taxon>
        <taxon>Chytridiomycota</taxon>
        <taxon>Chytridiomycota incertae sedis</taxon>
        <taxon>Chytridiomycetes</taxon>
        <taxon>Caulochytriales</taxon>
        <taxon>Caulochytriaceae</taxon>
        <taxon>Caulochytrium</taxon>
    </lineage>
</organism>
<sequence length="196" mass="21866">VRGGGGSLASGGAGGVRRAGGVDVGARHAHVAGSAVDEERESWAEEVDDEHHRVGQQRPRPREQEGRGHRPAEAERHVLEQRVERRLRPRRLCEHDLGGDERVQDGHQQHEGRVVVRAADVLPCVREGDDATRCGAVARDHRDRRRKHVKKSKEGVEAEAITRPRERRARKQERVSGTERQRPSETPNPGSIPPKQ</sequence>
<dbReference type="Proteomes" id="UP000268535">
    <property type="component" value="Unassembled WGS sequence"/>
</dbReference>
<feature type="compositionally biased region" description="Gly residues" evidence="1">
    <location>
        <begin position="1"/>
        <end position="18"/>
    </location>
</feature>
<feature type="region of interest" description="Disordered" evidence="1">
    <location>
        <begin position="1"/>
        <end position="20"/>
    </location>
</feature>
<gene>
    <name evidence="2" type="ORF">CAUPRSCDRAFT_10788</name>
</gene>
<dbReference type="AlphaFoldDB" id="A0A4P9WXW8"/>
<feature type="compositionally biased region" description="Basic residues" evidence="1">
    <location>
        <begin position="142"/>
        <end position="151"/>
    </location>
</feature>
<evidence type="ECO:0000256" key="1">
    <source>
        <dbReference type="SAM" id="MobiDB-lite"/>
    </source>
</evidence>
<feature type="region of interest" description="Disordered" evidence="1">
    <location>
        <begin position="127"/>
        <end position="196"/>
    </location>
</feature>
<reference evidence="3" key="1">
    <citation type="journal article" date="2018" name="Nat. Microbiol.">
        <title>Leveraging single-cell genomics to expand the fungal tree of life.</title>
        <authorList>
            <person name="Ahrendt S.R."/>
            <person name="Quandt C.A."/>
            <person name="Ciobanu D."/>
            <person name="Clum A."/>
            <person name="Salamov A."/>
            <person name="Andreopoulos B."/>
            <person name="Cheng J.F."/>
            <person name="Woyke T."/>
            <person name="Pelin A."/>
            <person name="Henrissat B."/>
            <person name="Reynolds N.K."/>
            <person name="Benny G.L."/>
            <person name="Smith M.E."/>
            <person name="James T.Y."/>
            <person name="Grigoriev I.V."/>
        </authorList>
    </citation>
    <scope>NUCLEOTIDE SEQUENCE [LARGE SCALE GENOMIC DNA]</scope>
    <source>
        <strain evidence="3">ATCC 52028</strain>
    </source>
</reference>
<evidence type="ECO:0000313" key="3">
    <source>
        <dbReference type="Proteomes" id="UP000268535"/>
    </source>
</evidence>
<dbReference type="EMBL" id="ML009234">
    <property type="protein sequence ID" value="RKO97542.1"/>
    <property type="molecule type" value="Genomic_DNA"/>
</dbReference>
<name>A0A4P9WXW8_9FUNG</name>
<feature type="region of interest" description="Disordered" evidence="1">
    <location>
        <begin position="28"/>
        <end position="84"/>
    </location>
</feature>
<feature type="compositionally biased region" description="Basic and acidic residues" evidence="1">
    <location>
        <begin position="60"/>
        <end position="84"/>
    </location>
</feature>
<feature type="compositionally biased region" description="Basic and acidic residues" evidence="1">
    <location>
        <begin position="152"/>
        <end position="164"/>
    </location>
</feature>
<proteinExistence type="predicted"/>
<feature type="compositionally biased region" description="Basic and acidic residues" evidence="1">
    <location>
        <begin position="172"/>
        <end position="183"/>
    </location>
</feature>
<evidence type="ECO:0000313" key="2">
    <source>
        <dbReference type="EMBL" id="RKO97542.1"/>
    </source>
</evidence>
<feature type="non-terminal residue" evidence="2">
    <location>
        <position position="1"/>
    </location>
</feature>
<accession>A0A4P9WXW8</accession>
<protein>
    <submittedName>
        <fullName evidence="2">Uncharacterized protein</fullName>
    </submittedName>
</protein>
<feature type="compositionally biased region" description="Acidic residues" evidence="1">
    <location>
        <begin position="36"/>
        <end position="48"/>
    </location>
</feature>